<keyword evidence="6 11" id="KW-1133">Transmembrane helix</keyword>
<evidence type="ECO:0000256" key="11">
    <source>
        <dbReference type="SAM" id="Phobius"/>
    </source>
</evidence>
<keyword evidence="4" id="KW-0808">Transferase</keyword>
<dbReference type="Pfam" id="PF03062">
    <property type="entry name" value="MBOAT"/>
    <property type="match status" value="1"/>
</dbReference>
<evidence type="ECO:0000256" key="10">
    <source>
        <dbReference type="ARBA" id="ARBA00093678"/>
    </source>
</evidence>
<dbReference type="AlphaFoldDB" id="A0AA39FIU0"/>
<dbReference type="GO" id="GO:0006661">
    <property type="term" value="P:phosphatidylinositol biosynthetic process"/>
    <property type="evidence" value="ECO:0007669"/>
    <property type="project" value="TreeGrafter"/>
</dbReference>
<feature type="transmembrane region" description="Helical" evidence="11">
    <location>
        <begin position="37"/>
        <end position="63"/>
    </location>
</feature>
<organism evidence="12 13">
    <name type="scientific">Microctonus aethiopoides</name>
    <dbReference type="NCBI Taxonomy" id="144406"/>
    <lineage>
        <taxon>Eukaryota</taxon>
        <taxon>Metazoa</taxon>
        <taxon>Ecdysozoa</taxon>
        <taxon>Arthropoda</taxon>
        <taxon>Hexapoda</taxon>
        <taxon>Insecta</taxon>
        <taxon>Pterygota</taxon>
        <taxon>Neoptera</taxon>
        <taxon>Endopterygota</taxon>
        <taxon>Hymenoptera</taxon>
        <taxon>Apocrita</taxon>
        <taxon>Ichneumonoidea</taxon>
        <taxon>Braconidae</taxon>
        <taxon>Euphorinae</taxon>
        <taxon>Microctonus</taxon>
    </lineage>
</organism>
<evidence type="ECO:0000256" key="9">
    <source>
        <dbReference type="ARBA" id="ARBA00025707"/>
    </source>
</evidence>
<dbReference type="EMBL" id="JAQQBS010000004">
    <property type="protein sequence ID" value="KAK0170370.1"/>
    <property type="molecule type" value="Genomic_DNA"/>
</dbReference>
<proteinExistence type="inferred from homology"/>
<comment type="similarity">
    <text evidence="3">Belongs to the membrane-bound acyltransferase family.</text>
</comment>
<sequence length="459" mass="53488">MLIDDIIYVGVLLGIIGFGSIFRNVKDPNSKKWISTAVGIFVSIIVSGWHIIHPILMTIINAAIISSASRRTRHIAAFFFSFFYLLVISRLTDWFGVPLPPTHTNLILMIMALRYGGLGFEMNSAEDELKNELDNDNYKAITKVDFFDVIHYGFSYMGVLTGPFYRYRTYWDCINRNLSDYINCWEVTLYKLKLILLSTIIYLLTDYYFTASYVLTDEFLERSFLYRLWYVYPGFLIFRSRIYAGMLLSECACHMAGMGIYPTSTETRSGLGPKNYKAFIEIASDPEKLKKEPMDFETIYNINIWGVESCYLVRKAMKYWNTTVQYWMANYVYKTFPCKALRAPAVFILSSVWHGYAFGYYVAIFSVVFFLPVEDIYVKFYNNSRDASLAKKFWWTLLYCMRFTCMAYLSFAMLLLDYSNIFTYYNSVYWVGHILTIILYAAGIVLTPHLLPKTISKQQ</sequence>
<evidence type="ECO:0000256" key="2">
    <source>
        <dbReference type="ARBA" id="ARBA00005074"/>
    </source>
</evidence>
<keyword evidence="7 11" id="KW-0472">Membrane</keyword>
<feature type="transmembrane region" description="Helical" evidence="11">
    <location>
        <begin position="393"/>
        <end position="416"/>
    </location>
</feature>
<evidence type="ECO:0000256" key="3">
    <source>
        <dbReference type="ARBA" id="ARBA00010323"/>
    </source>
</evidence>
<feature type="transmembrane region" description="Helical" evidence="11">
    <location>
        <begin position="7"/>
        <end position="25"/>
    </location>
</feature>
<dbReference type="GO" id="GO:0030258">
    <property type="term" value="P:lipid modification"/>
    <property type="evidence" value="ECO:0007669"/>
    <property type="project" value="TreeGrafter"/>
</dbReference>
<evidence type="ECO:0000313" key="12">
    <source>
        <dbReference type="EMBL" id="KAK0170370.1"/>
    </source>
</evidence>
<dbReference type="InterPro" id="IPR004299">
    <property type="entry name" value="MBOAT_fam"/>
</dbReference>
<feature type="transmembrane region" description="Helical" evidence="11">
    <location>
        <begin position="149"/>
        <end position="167"/>
    </location>
</feature>
<evidence type="ECO:0000256" key="7">
    <source>
        <dbReference type="ARBA" id="ARBA00023136"/>
    </source>
</evidence>
<comment type="pathway">
    <text evidence="2">Lipid metabolism; phospholipid metabolism.</text>
</comment>
<dbReference type="GO" id="GO:0044233">
    <property type="term" value="C:mitochondria-associated endoplasmic reticulum membrane contact site"/>
    <property type="evidence" value="ECO:0007669"/>
    <property type="project" value="TreeGrafter"/>
</dbReference>
<keyword evidence="13" id="KW-1185">Reference proteome</keyword>
<reference evidence="12" key="2">
    <citation type="submission" date="2023-03" db="EMBL/GenBank/DDBJ databases">
        <authorList>
            <person name="Inwood S.N."/>
            <person name="Skelly J.G."/>
            <person name="Guhlin J."/>
            <person name="Harrop T.W.R."/>
            <person name="Goldson S.G."/>
            <person name="Dearden P.K."/>
        </authorList>
    </citation>
    <scope>NUCLEOTIDE SEQUENCE</scope>
    <source>
        <strain evidence="12">Irish</strain>
        <tissue evidence="12">Whole body</tissue>
    </source>
</reference>
<dbReference type="GO" id="GO:0071617">
    <property type="term" value="F:lysophospholipid acyltransferase activity"/>
    <property type="evidence" value="ECO:0007669"/>
    <property type="project" value="TreeGrafter"/>
</dbReference>
<comment type="subcellular location">
    <subcellularLocation>
        <location evidence="1">Membrane</location>
        <topology evidence="1">Multi-pass membrane protein</topology>
    </subcellularLocation>
</comment>
<comment type="pathway">
    <text evidence="9">Phospholipid metabolism.</text>
</comment>
<protein>
    <recommendedName>
        <fullName evidence="10">Lysophospholipid acyltransferase 7</fullName>
    </recommendedName>
</protein>
<gene>
    <name evidence="12" type="ORF">PV328_010940</name>
</gene>
<keyword evidence="5 11" id="KW-0812">Transmembrane</keyword>
<comment type="caution">
    <text evidence="12">The sequence shown here is derived from an EMBL/GenBank/DDBJ whole genome shotgun (WGS) entry which is preliminary data.</text>
</comment>
<evidence type="ECO:0000313" key="13">
    <source>
        <dbReference type="Proteomes" id="UP001168990"/>
    </source>
</evidence>
<dbReference type="Proteomes" id="UP001168990">
    <property type="component" value="Unassembled WGS sequence"/>
</dbReference>
<feature type="transmembrane region" description="Helical" evidence="11">
    <location>
        <begin position="428"/>
        <end position="451"/>
    </location>
</feature>
<evidence type="ECO:0000256" key="4">
    <source>
        <dbReference type="ARBA" id="ARBA00022679"/>
    </source>
</evidence>
<feature type="transmembrane region" description="Helical" evidence="11">
    <location>
        <begin position="346"/>
        <end position="373"/>
    </location>
</feature>
<dbReference type="PANTHER" id="PTHR13906">
    <property type="entry name" value="PORCUPINE"/>
    <property type="match status" value="1"/>
</dbReference>
<keyword evidence="8" id="KW-0012">Acyltransferase</keyword>
<evidence type="ECO:0000256" key="6">
    <source>
        <dbReference type="ARBA" id="ARBA00022989"/>
    </source>
</evidence>
<accession>A0AA39FIU0</accession>
<reference evidence="12" key="1">
    <citation type="journal article" date="2023" name="bioRxiv">
        <title>Scaffold-level genome assemblies of two parasitoid biocontrol wasps reveal the parthenogenesis mechanism and an associated novel virus.</title>
        <authorList>
            <person name="Inwood S."/>
            <person name="Skelly J."/>
            <person name="Guhlin J."/>
            <person name="Harrop T."/>
            <person name="Goldson S."/>
            <person name="Dearden P."/>
        </authorList>
    </citation>
    <scope>NUCLEOTIDE SEQUENCE</scope>
    <source>
        <strain evidence="12">Irish</strain>
        <tissue evidence="12">Whole body</tissue>
    </source>
</reference>
<dbReference type="InterPro" id="IPR049941">
    <property type="entry name" value="LPLAT_7/PORCN-like"/>
</dbReference>
<dbReference type="GO" id="GO:0016020">
    <property type="term" value="C:membrane"/>
    <property type="evidence" value="ECO:0007669"/>
    <property type="project" value="UniProtKB-SubCell"/>
</dbReference>
<evidence type="ECO:0000256" key="1">
    <source>
        <dbReference type="ARBA" id="ARBA00004141"/>
    </source>
</evidence>
<feature type="transmembrane region" description="Helical" evidence="11">
    <location>
        <begin position="188"/>
        <end position="209"/>
    </location>
</feature>
<dbReference type="PANTHER" id="PTHR13906:SF16">
    <property type="entry name" value="LYSOPHOSPHOLIPID ACYLTRANSFERASE 7"/>
    <property type="match status" value="1"/>
</dbReference>
<name>A0AA39FIU0_9HYME</name>
<feature type="transmembrane region" description="Helical" evidence="11">
    <location>
        <begin position="75"/>
        <end position="92"/>
    </location>
</feature>
<evidence type="ECO:0000256" key="8">
    <source>
        <dbReference type="ARBA" id="ARBA00023315"/>
    </source>
</evidence>
<evidence type="ECO:0000256" key="5">
    <source>
        <dbReference type="ARBA" id="ARBA00022692"/>
    </source>
</evidence>